<evidence type="ECO:0000256" key="3">
    <source>
        <dbReference type="SAM" id="SignalP"/>
    </source>
</evidence>
<dbReference type="PANTHER" id="PTHR35089:SF1">
    <property type="entry name" value="CHAPERONE PROTEIN SKP"/>
    <property type="match status" value="1"/>
</dbReference>
<dbReference type="KEGG" id="aram:KAR29_08755"/>
<dbReference type="Gene3D" id="3.30.910.20">
    <property type="entry name" value="Skp domain"/>
    <property type="match status" value="1"/>
</dbReference>
<evidence type="ECO:0000256" key="2">
    <source>
        <dbReference type="ARBA" id="ARBA00022729"/>
    </source>
</evidence>
<proteinExistence type="inferred from homology"/>
<reference evidence="5" key="1">
    <citation type="submission" date="2021-04" db="EMBL/GenBank/DDBJ databases">
        <title>A novel Synergistetes isolate from a pyrite-forming mixed culture.</title>
        <authorList>
            <person name="Bunk B."/>
            <person name="Sproer C."/>
            <person name="Spring S."/>
            <person name="Pester M."/>
        </authorList>
    </citation>
    <scope>NUCLEOTIDE SEQUENCE [LARGE SCALE GENOMIC DNA]</scope>
    <source>
        <strain evidence="5">J.5.4.2-T.3.5.2</strain>
    </source>
</reference>
<dbReference type="PANTHER" id="PTHR35089">
    <property type="entry name" value="CHAPERONE PROTEIN SKP"/>
    <property type="match status" value="1"/>
</dbReference>
<name>A0A9Q7AM03_9BACT</name>
<evidence type="ECO:0000256" key="1">
    <source>
        <dbReference type="ARBA" id="ARBA00009091"/>
    </source>
</evidence>
<protein>
    <submittedName>
        <fullName evidence="4">OmpH family outer membrane protein</fullName>
    </submittedName>
</protein>
<dbReference type="GO" id="GO:0005829">
    <property type="term" value="C:cytosol"/>
    <property type="evidence" value="ECO:0007669"/>
    <property type="project" value="TreeGrafter"/>
</dbReference>
<organism evidence="4 5">
    <name type="scientific">Aminithiophilus ramosus</name>
    <dbReference type="NCBI Taxonomy" id="3029084"/>
    <lineage>
        <taxon>Bacteria</taxon>
        <taxon>Thermotogati</taxon>
        <taxon>Synergistota</taxon>
        <taxon>Synergistia</taxon>
        <taxon>Synergistales</taxon>
        <taxon>Aminithiophilaceae</taxon>
        <taxon>Aminithiophilus</taxon>
    </lineage>
</organism>
<dbReference type="GO" id="GO:0050821">
    <property type="term" value="P:protein stabilization"/>
    <property type="evidence" value="ECO:0007669"/>
    <property type="project" value="TreeGrafter"/>
</dbReference>
<dbReference type="SMART" id="SM00935">
    <property type="entry name" value="OmpH"/>
    <property type="match status" value="1"/>
</dbReference>
<evidence type="ECO:0000313" key="4">
    <source>
        <dbReference type="EMBL" id="QTX31457.1"/>
    </source>
</evidence>
<sequence>MVIFRRSVLAVMALAFALALGAGTAQAAEKIGIIDMQKVVFGHPKFEATQKQIGATLTTKQQEAKMAIDAEKDQDKKAEIYRTKRMEMAQEENRLMAPILKDVDMAIRTVAKAKSFTVIFEKSTVIFGGTEITEDVIVELKKIGAGS</sequence>
<dbReference type="Pfam" id="PF03938">
    <property type="entry name" value="OmpH"/>
    <property type="match status" value="1"/>
</dbReference>
<dbReference type="GO" id="GO:0051082">
    <property type="term" value="F:unfolded protein binding"/>
    <property type="evidence" value="ECO:0007669"/>
    <property type="project" value="InterPro"/>
</dbReference>
<feature type="signal peptide" evidence="3">
    <location>
        <begin position="1"/>
        <end position="27"/>
    </location>
</feature>
<keyword evidence="5" id="KW-1185">Reference proteome</keyword>
<gene>
    <name evidence="4" type="ORF">KAR29_08755</name>
</gene>
<keyword evidence="2 3" id="KW-0732">Signal</keyword>
<dbReference type="Proteomes" id="UP000671879">
    <property type="component" value="Chromosome"/>
</dbReference>
<dbReference type="InterPro" id="IPR024930">
    <property type="entry name" value="Skp_dom_sf"/>
</dbReference>
<accession>A0A9Q7AM03</accession>
<dbReference type="EMBL" id="CP072943">
    <property type="protein sequence ID" value="QTX31457.1"/>
    <property type="molecule type" value="Genomic_DNA"/>
</dbReference>
<feature type="chain" id="PRO_5040287834" evidence="3">
    <location>
        <begin position="28"/>
        <end position="147"/>
    </location>
</feature>
<dbReference type="InterPro" id="IPR005632">
    <property type="entry name" value="Chaperone_Skp"/>
</dbReference>
<evidence type="ECO:0000313" key="5">
    <source>
        <dbReference type="Proteomes" id="UP000671879"/>
    </source>
</evidence>
<dbReference type="AlphaFoldDB" id="A0A9Q7AM03"/>
<dbReference type="SUPFAM" id="SSF111384">
    <property type="entry name" value="OmpH-like"/>
    <property type="match status" value="1"/>
</dbReference>
<comment type="similarity">
    <text evidence="1">Belongs to the Skp family.</text>
</comment>
<dbReference type="RefSeq" id="WP_274372622.1">
    <property type="nucleotide sequence ID" value="NZ_CP072943.1"/>
</dbReference>